<sequence length="337" mass="37939">MSYLNIDEVSKSYHQNQVLNDVSLSLKQGEFATLLGQSGCGKSTLLRSIAGLVEIDKGAITVDGKDITNVEPRNREIGMVFQSYALFPNMTVLDNIAFGLKMKKKKNIKHKVNRMIEMMDLCGKEDSYPHELSGGQQQRVALARSLVLEPKVLLLDEPLSALDAKIRKNLQQELKRIQREFQITTIFVTHDQEEAMTMSDTIYIMNEGNIVQSGTPSDIYTSPANSFVAKFIGNYNLLSIEKFHQMIKKEELVGKEVAIRPEVIELISGSKEMPNDEKKWTADGTILDVSMIGNVLRYEIDVNGVLLHADHLHHRDNMFKQGDHVKVAISKSECVVF</sequence>
<evidence type="ECO:0000256" key="2">
    <source>
        <dbReference type="ARBA" id="ARBA00022741"/>
    </source>
</evidence>
<dbReference type="Proteomes" id="UP001225646">
    <property type="component" value="Unassembled WGS sequence"/>
</dbReference>
<accession>A0ABT9VS36</accession>
<dbReference type="InterPro" id="IPR017871">
    <property type="entry name" value="ABC_transporter-like_CS"/>
</dbReference>
<feature type="domain" description="ABC transporter" evidence="4">
    <location>
        <begin position="4"/>
        <end position="232"/>
    </location>
</feature>
<keyword evidence="3 5" id="KW-0067">ATP-binding</keyword>
<dbReference type="Pfam" id="PF00005">
    <property type="entry name" value="ABC_tran"/>
    <property type="match status" value="1"/>
</dbReference>
<dbReference type="PANTHER" id="PTHR42781">
    <property type="entry name" value="SPERMIDINE/PUTRESCINE IMPORT ATP-BINDING PROTEIN POTA"/>
    <property type="match status" value="1"/>
</dbReference>
<dbReference type="PROSITE" id="PS50893">
    <property type="entry name" value="ABC_TRANSPORTER_2"/>
    <property type="match status" value="1"/>
</dbReference>
<dbReference type="InterPro" id="IPR003593">
    <property type="entry name" value="AAA+_ATPase"/>
</dbReference>
<dbReference type="RefSeq" id="WP_419152745.1">
    <property type="nucleotide sequence ID" value="NZ_JAUSTR010000024.1"/>
</dbReference>
<keyword evidence="6" id="KW-1185">Reference proteome</keyword>
<name>A0ABT9VS36_9BACI</name>
<evidence type="ECO:0000313" key="6">
    <source>
        <dbReference type="Proteomes" id="UP001225646"/>
    </source>
</evidence>
<dbReference type="InterPro" id="IPR013611">
    <property type="entry name" value="Transp-assoc_OB_typ2"/>
</dbReference>
<dbReference type="PANTHER" id="PTHR42781:SF4">
    <property type="entry name" value="SPERMIDINE_PUTRESCINE IMPORT ATP-BINDING PROTEIN POTA"/>
    <property type="match status" value="1"/>
</dbReference>
<evidence type="ECO:0000259" key="4">
    <source>
        <dbReference type="PROSITE" id="PS50893"/>
    </source>
</evidence>
<protein>
    <submittedName>
        <fullName evidence="5">Spermidine/putrescine transport system ATP-binding protein</fullName>
    </submittedName>
</protein>
<dbReference type="EMBL" id="JAUSTR010000024">
    <property type="protein sequence ID" value="MDQ0163784.1"/>
    <property type="molecule type" value="Genomic_DNA"/>
</dbReference>
<evidence type="ECO:0000256" key="3">
    <source>
        <dbReference type="ARBA" id="ARBA00022840"/>
    </source>
</evidence>
<keyword evidence="2" id="KW-0547">Nucleotide-binding</keyword>
<dbReference type="Gene3D" id="2.40.50.100">
    <property type="match status" value="1"/>
</dbReference>
<dbReference type="SMART" id="SM00382">
    <property type="entry name" value="AAA"/>
    <property type="match status" value="1"/>
</dbReference>
<organism evidence="5 6">
    <name type="scientific">Aeribacillus alveayuensis</name>
    <dbReference type="NCBI Taxonomy" id="279215"/>
    <lineage>
        <taxon>Bacteria</taxon>
        <taxon>Bacillati</taxon>
        <taxon>Bacillota</taxon>
        <taxon>Bacilli</taxon>
        <taxon>Bacillales</taxon>
        <taxon>Bacillaceae</taxon>
        <taxon>Aeribacillus</taxon>
    </lineage>
</organism>
<gene>
    <name evidence="5" type="ORF">J2S06_002895</name>
</gene>
<dbReference type="SUPFAM" id="SSF50331">
    <property type="entry name" value="MOP-like"/>
    <property type="match status" value="1"/>
</dbReference>
<proteinExistence type="predicted"/>
<dbReference type="InterPro" id="IPR008995">
    <property type="entry name" value="Mo/tungstate-bd_C_term_dom"/>
</dbReference>
<dbReference type="PROSITE" id="PS00211">
    <property type="entry name" value="ABC_TRANSPORTER_1"/>
    <property type="match status" value="1"/>
</dbReference>
<evidence type="ECO:0000256" key="1">
    <source>
        <dbReference type="ARBA" id="ARBA00022448"/>
    </source>
</evidence>
<dbReference type="InterPro" id="IPR003439">
    <property type="entry name" value="ABC_transporter-like_ATP-bd"/>
</dbReference>
<dbReference type="GO" id="GO:0005524">
    <property type="term" value="F:ATP binding"/>
    <property type="evidence" value="ECO:0007669"/>
    <property type="project" value="UniProtKB-KW"/>
</dbReference>
<comment type="caution">
    <text evidence="5">The sequence shown here is derived from an EMBL/GenBank/DDBJ whole genome shotgun (WGS) entry which is preliminary data.</text>
</comment>
<evidence type="ECO:0000313" key="5">
    <source>
        <dbReference type="EMBL" id="MDQ0163784.1"/>
    </source>
</evidence>
<dbReference type="SUPFAM" id="SSF52540">
    <property type="entry name" value="P-loop containing nucleoside triphosphate hydrolases"/>
    <property type="match status" value="1"/>
</dbReference>
<dbReference type="InterPro" id="IPR050093">
    <property type="entry name" value="ABC_SmlMolc_Importer"/>
</dbReference>
<dbReference type="Pfam" id="PF08402">
    <property type="entry name" value="TOBE_2"/>
    <property type="match status" value="1"/>
</dbReference>
<keyword evidence="1" id="KW-0813">Transport</keyword>
<dbReference type="Gene3D" id="3.40.50.300">
    <property type="entry name" value="P-loop containing nucleotide triphosphate hydrolases"/>
    <property type="match status" value="1"/>
</dbReference>
<dbReference type="InterPro" id="IPR027417">
    <property type="entry name" value="P-loop_NTPase"/>
</dbReference>
<reference evidence="5 6" key="1">
    <citation type="submission" date="2023-07" db="EMBL/GenBank/DDBJ databases">
        <title>Genomic Encyclopedia of Type Strains, Phase IV (KMG-IV): sequencing the most valuable type-strain genomes for metagenomic binning, comparative biology and taxonomic classification.</title>
        <authorList>
            <person name="Goeker M."/>
        </authorList>
    </citation>
    <scope>NUCLEOTIDE SEQUENCE [LARGE SCALE GENOMIC DNA]</scope>
    <source>
        <strain evidence="5 6">DSM 19092</strain>
    </source>
</reference>